<keyword evidence="3" id="KW-1185">Reference proteome</keyword>
<evidence type="ECO:0000256" key="1">
    <source>
        <dbReference type="SAM" id="SignalP"/>
    </source>
</evidence>
<feature type="chain" id="PRO_5046201856" evidence="1">
    <location>
        <begin position="29"/>
        <end position="300"/>
    </location>
</feature>
<gene>
    <name evidence="2" type="ORF">ACFOEW_17140</name>
</gene>
<sequence length="300" mass="33325">MKRLPGTRLIIGCLLASWLMVAASSCLAQPGAFDDVTEVNIPNFQQGTDEFYFYIKTLLSLALAQTDNQFGPVILVPDSEVASQQEQFNQLTQGTTDINWSITTIKREQQHIAVRVPLTAGLFGYRVILVRASDERFDEQLGVAELKALTAVQGTGWPDTSVLTFNGFNLITDSYSGAFESLSNGRADYFPRAANEVFTELASRSTKDLIIAKHITLHYDNPMFFFVTKSKPELARRLEKGLAILTANGDLSRLLTSQHFYIRARNLLAGRELIRLQNPLLSDATKAATASFDSPLEHLF</sequence>
<feature type="signal peptide" evidence="1">
    <location>
        <begin position="1"/>
        <end position="28"/>
    </location>
</feature>
<reference evidence="3" key="1">
    <citation type="journal article" date="2019" name="Int. J. Syst. Evol. Microbiol.">
        <title>The Global Catalogue of Microorganisms (GCM) 10K type strain sequencing project: providing services to taxonomists for standard genome sequencing and annotation.</title>
        <authorList>
            <consortium name="The Broad Institute Genomics Platform"/>
            <consortium name="The Broad Institute Genome Sequencing Center for Infectious Disease"/>
            <person name="Wu L."/>
            <person name="Ma J."/>
        </authorList>
    </citation>
    <scope>NUCLEOTIDE SEQUENCE [LARGE SCALE GENOMIC DNA]</scope>
    <source>
        <strain evidence="3">KCTC 52449</strain>
    </source>
</reference>
<proteinExistence type="predicted"/>
<evidence type="ECO:0000313" key="2">
    <source>
        <dbReference type="EMBL" id="MFC3203537.1"/>
    </source>
</evidence>
<accession>A0ABV7K2G3</accession>
<protein>
    <submittedName>
        <fullName evidence="2">Transporter substrate-binding domain-containing protein</fullName>
    </submittedName>
</protein>
<dbReference type="EMBL" id="JBHRSX010000094">
    <property type="protein sequence ID" value="MFC3203537.1"/>
    <property type="molecule type" value="Genomic_DNA"/>
</dbReference>
<comment type="caution">
    <text evidence="2">The sequence shown here is derived from an EMBL/GenBank/DDBJ whole genome shotgun (WGS) entry which is preliminary data.</text>
</comment>
<dbReference type="PROSITE" id="PS51257">
    <property type="entry name" value="PROKAR_LIPOPROTEIN"/>
    <property type="match status" value="1"/>
</dbReference>
<organism evidence="2 3">
    <name type="scientific">Alteromonas oceani</name>
    <dbReference type="NCBI Taxonomy" id="2071609"/>
    <lineage>
        <taxon>Bacteria</taxon>
        <taxon>Pseudomonadati</taxon>
        <taxon>Pseudomonadota</taxon>
        <taxon>Gammaproteobacteria</taxon>
        <taxon>Alteromonadales</taxon>
        <taxon>Alteromonadaceae</taxon>
        <taxon>Alteromonas/Salinimonas group</taxon>
        <taxon>Alteromonas</taxon>
    </lineage>
</organism>
<dbReference type="Proteomes" id="UP001595477">
    <property type="component" value="Unassembled WGS sequence"/>
</dbReference>
<dbReference type="RefSeq" id="WP_123326426.1">
    <property type="nucleotide sequence ID" value="NZ_JBHRSX010000094.1"/>
</dbReference>
<evidence type="ECO:0000313" key="3">
    <source>
        <dbReference type="Proteomes" id="UP001595477"/>
    </source>
</evidence>
<keyword evidence="1" id="KW-0732">Signal</keyword>
<dbReference type="SUPFAM" id="SSF53850">
    <property type="entry name" value="Periplasmic binding protein-like II"/>
    <property type="match status" value="1"/>
</dbReference>
<name>A0ABV7K2G3_9ALTE</name>
<dbReference type="Gene3D" id="3.40.190.10">
    <property type="entry name" value="Periplasmic binding protein-like II"/>
    <property type="match status" value="2"/>
</dbReference>